<reference evidence="1" key="2">
    <citation type="submission" date="2017-06" db="EMBL/GenBank/DDBJ databases">
        <title>WGS assembly of Brachypodium distachyon.</title>
        <authorList>
            <consortium name="The International Brachypodium Initiative"/>
            <person name="Lucas S."/>
            <person name="Harmon-Smith M."/>
            <person name="Lail K."/>
            <person name="Tice H."/>
            <person name="Grimwood J."/>
            <person name="Bruce D."/>
            <person name="Barry K."/>
            <person name="Shu S."/>
            <person name="Lindquist E."/>
            <person name="Wang M."/>
            <person name="Pitluck S."/>
            <person name="Vogel J.P."/>
            <person name="Garvin D.F."/>
            <person name="Mockler T.C."/>
            <person name="Schmutz J."/>
            <person name="Rokhsar D."/>
            <person name="Bevan M.W."/>
        </authorList>
    </citation>
    <scope>NUCLEOTIDE SEQUENCE</scope>
    <source>
        <strain evidence="1">Bd21</strain>
    </source>
</reference>
<accession>A0A2K2CTX4</accession>
<reference evidence="1 2" key="1">
    <citation type="journal article" date="2010" name="Nature">
        <title>Genome sequencing and analysis of the model grass Brachypodium distachyon.</title>
        <authorList>
            <consortium name="International Brachypodium Initiative"/>
        </authorList>
    </citation>
    <scope>NUCLEOTIDE SEQUENCE [LARGE SCALE GENOMIC DNA]</scope>
    <source>
        <strain evidence="1 2">Bd21</strain>
    </source>
</reference>
<sequence>MSEGSNDSVHSKRWESTLTYGLNRPEHTGRILGEGEGAPWKKIFGQDDSKCRKRKCCDNAKGRRRPEQLAHRKLSLCYSIAYTKVASTLMRCCKSPVRKAFWDYCFKVSPRAVGVCNVHLGAVALLPGLPLPMFQYLIRVQATTSR</sequence>
<dbReference type="Proteomes" id="UP000008810">
    <property type="component" value="Chromosome 4"/>
</dbReference>
<evidence type="ECO:0000313" key="2">
    <source>
        <dbReference type="EnsemblPlants" id="PNT65479"/>
    </source>
</evidence>
<gene>
    <name evidence="1" type="ORF">BRADI_4g43119v3</name>
</gene>
<dbReference type="EMBL" id="CM000883">
    <property type="protein sequence ID" value="PNT65479.1"/>
    <property type="molecule type" value="Genomic_DNA"/>
</dbReference>
<dbReference type="Gramene" id="PNT65479">
    <property type="protein sequence ID" value="PNT65479"/>
    <property type="gene ID" value="BRADI_4g43119v3"/>
</dbReference>
<organism evidence="1">
    <name type="scientific">Brachypodium distachyon</name>
    <name type="common">Purple false brome</name>
    <name type="synonym">Trachynia distachya</name>
    <dbReference type="NCBI Taxonomy" id="15368"/>
    <lineage>
        <taxon>Eukaryota</taxon>
        <taxon>Viridiplantae</taxon>
        <taxon>Streptophyta</taxon>
        <taxon>Embryophyta</taxon>
        <taxon>Tracheophyta</taxon>
        <taxon>Spermatophyta</taxon>
        <taxon>Magnoliopsida</taxon>
        <taxon>Liliopsida</taxon>
        <taxon>Poales</taxon>
        <taxon>Poaceae</taxon>
        <taxon>BOP clade</taxon>
        <taxon>Pooideae</taxon>
        <taxon>Stipodae</taxon>
        <taxon>Brachypodieae</taxon>
        <taxon>Brachypodium</taxon>
    </lineage>
</organism>
<dbReference type="AlphaFoldDB" id="A0A2K2CTX4"/>
<reference evidence="2" key="3">
    <citation type="submission" date="2018-08" db="UniProtKB">
        <authorList>
            <consortium name="EnsemblPlants"/>
        </authorList>
    </citation>
    <scope>IDENTIFICATION</scope>
    <source>
        <strain evidence="2">cv. Bd21</strain>
    </source>
</reference>
<evidence type="ECO:0000313" key="1">
    <source>
        <dbReference type="EMBL" id="PNT65479.1"/>
    </source>
</evidence>
<keyword evidence="3" id="KW-1185">Reference proteome</keyword>
<proteinExistence type="predicted"/>
<protein>
    <submittedName>
        <fullName evidence="1 2">Uncharacterized protein</fullName>
    </submittedName>
</protein>
<dbReference type="InParanoid" id="A0A2K2CTX4"/>
<evidence type="ECO:0000313" key="3">
    <source>
        <dbReference type="Proteomes" id="UP000008810"/>
    </source>
</evidence>
<name>A0A2K2CTX4_BRADI</name>
<dbReference type="EnsemblPlants" id="PNT65479">
    <property type="protein sequence ID" value="PNT65479"/>
    <property type="gene ID" value="BRADI_4g43119v3"/>
</dbReference>
<dbReference type="OrthoDB" id="1906921at2759"/>